<gene>
    <name evidence="7" type="ORF">A3C92_01330</name>
</gene>
<evidence type="ECO:0000256" key="1">
    <source>
        <dbReference type="ARBA" id="ARBA00022475"/>
    </source>
</evidence>
<protein>
    <recommendedName>
        <fullName evidence="6">POTRA domain-containing protein</fullName>
    </recommendedName>
</protein>
<organism evidence="7 8">
    <name type="scientific">Candidatus Sungbacteria bacterium RIFCSPHIGHO2_02_FULL_53_17</name>
    <dbReference type="NCBI Taxonomy" id="1802275"/>
    <lineage>
        <taxon>Bacteria</taxon>
        <taxon>Candidatus Sungiibacteriota</taxon>
    </lineage>
</organism>
<keyword evidence="2" id="KW-0132">Cell division</keyword>
<evidence type="ECO:0000256" key="3">
    <source>
        <dbReference type="ARBA" id="ARBA00022692"/>
    </source>
</evidence>
<dbReference type="AlphaFoldDB" id="A0A1G2KW33"/>
<evidence type="ECO:0000313" key="8">
    <source>
        <dbReference type="Proteomes" id="UP000177177"/>
    </source>
</evidence>
<sequence length="265" mass="29199">MPHISLTAALIGGAVMAGVIGSVVAVMLPALQLKDIAVSGLETLDEHAVREKIAQGLAGSRFLLVPRSSYFLANTSVLAEDLRRAFPAISSISAKKTFPHTLAIAVTERRFWGIMCNDLQSESEAEAPRTAPSHCVALDTTGFGYESSPRPQGNLILIVETDRAILNAGEQQIELTLMDRLEILRGGIQEATGQEVTRFALRERSPSEIRARSADGFAIYFRRDDDFVNAFRVLKKVLDAEIGNRRDELAYIDVRFGNKVFYKFK</sequence>
<evidence type="ECO:0000256" key="4">
    <source>
        <dbReference type="ARBA" id="ARBA00022989"/>
    </source>
</evidence>
<keyword evidence="3" id="KW-0812">Transmembrane</keyword>
<proteinExistence type="predicted"/>
<accession>A0A1G2KW33</accession>
<evidence type="ECO:0000256" key="2">
    <source>
        <dbReference type="ARBA" id="ARBA00022618"/>
    </source>
</evidence>
<keyword evidence="1" id="KW-1003">Cell membrane</keyword>
<dbReference type="Proteomes" id="UP000177177">
    <property type="component" value="Unassembled WGS sequence"/>
</dbReference>
<evidence type="ECO:0000256" key="5">
    <source>
        <dbReference type="ARBA" id="ARBA00023306"/>
    </source>
</evidence>
<dbReference type="Pfam" id="PF08478">
    <property type="entry name" value="POTRA_1"/>
    <property type="match status" value="1"/>
</dbReference>
<evidence type="ECO:0000259" key="6">
    <source>
        <dbReference type="Pfam" id="PF08478"/>
    </source>
</evidence>
<name>A0A1G2KW33_9BACT</name>
<keyword evidence="5" id="KW-0131">Cell cycle</keyword>
<keyword evidence="4" id="KW-0472">Membrane</keyword>
<reference evidence="7 8" key="1">
    <citation type="journal article" date="2016" name="Nat. Commun.">
        <title>Thousands of microbial genomes shed light on interconnected biogeochemical processes in an aquifer system.</title>
        <authorList>
            <person name="Anantharaman K."/>
            <person name="Brown C.T."/>
            <person name="Hug L.A."/>
            <person name="Sharon I."/>
            <person name="Castelle C.J."/>
            <person name="Probst A.J."/>
            <person name="Thomas B.C."/>
            <person name="Singh A."/>
            <person name="Wilkins M.J."/>
            <person name="Karaoz U."/>
            <person name="Brodie E.L."/>
            <person name="Williams K.H."/>
            <person name="Hubbard S.S."/>
            <person name="Banfield J.F."/>
        </authorList>
    </citation>
    <scope>NUCLEOTIDE SEQUENCE [LARGE SCALE GENOMIC DNA]</scope>
</reference>
<evidence type="ECO:0000313" key="7">
    <source>
        <dbReference type="EMBL" id="OHA03610.1"/>
    </source>
</evidence>
<dbReference type="EMBL" id="MHQN01000015">
    <property type="protein sequence ID" value="OHA03610.1"/>
    <property type="molecule type" value="Genomic_DNA"/>
</dbReference>
<keyword evidence="4" id="KW-1133">Transmembrane helix</keyword>
<comment type="caution">
    <text evidence="7">The sequence shown here is derived from an EMBL/GenBank/DDBJ whole genome shotgun (WGS) entry which is preliminary data.</text>
</comment>
<dbReference type="InterPro" id="IPR013685">
    <property type="entry name" value="POTRA_FtsQ_type"/>
</dbReference>
<feature type="domain" description="POTRA" evidence="6">
    <location>
        <begin position="33"/>
        <end position="109"/>
    </location>
</feature>